<dbReference type="Gene3D" id="3.40.50.720">
    <property type="entry name" value="NAD(P)-binding Rossmann-like Domain"/>
    <property type="match status" value="1"/>
</dbReference>
<evidence type="ECO:0000256" key="7">
    <source>
        <dbReference type="ARBA" id="ARBA00049197"/>
    </source>
</evidence>
<dbReference type="OrthoDB" id="435038at2759"/>
<dbReference type="GO" id="GO:0008442">
    <property type="term" value="F:3-hydroxyisobutyrate dehydrogenase activity"/>
    <property type="evidence" value="ECO:0007669"/>
    <property type="project" value="UniProtKB-EC"/>
</dbReference>
<dbReference type="EC" id="1.1.1.31" evidence="3 9"/>
<dbReference type="GO" id="GO:0006574">
    <property type="term" value="P:L-valine catabolic process"/>
    <property type="evidence" value="ECO:0007669"/>
    <property type="project" value="TreeGrafter"/>
</dbReference>
<dbReference type="InterPro" id="IPR029154">
    <property type="entry name" value="HIBADH-like_NADP-bd"/>
</dbReference>
<accession>A0A9N9RMR1</accession>
<organism evidence="12 13">
    <name type="scientific">Chironomus riparius</name>
    <dbReference type="NCBI Taxonomy" id="315576"/>
    <lineage>
        <taxon>Eukaryota</taxon>
        <taxon>Metazoa</taxon>
        <taxon>Ecdysozoa</taxon>
        <taxon>Arthropoda</taxon>
        <taxon>Hexapoda</taxon>
        <taxon>Insecta</taxon>
        <taxon>Pterygota</taxon>
        <taxon>Neoptera</taxon>
        <taxon>Endopterygota</taxon>
        <taxon>Diptera</taxon>
        <taxon>Nematocera</taxon>
        <taxon>Chironomoidea</taxon>
        <taxon>Chironomidae</taxon>
        <taxon>Chironominae</taxon>
        <taxon>Chironomus</taxon>
    </lineage>
</organism>
<proteinExistence type="inferred from homology"/>
<dbReference type="Pfam" id="PF14833">
    <property type="entry name" value="NAD_binding_11"/>
    <property type="match status" value="1"/>
</dbReference>
<evidence type="ECO:0000256" key="9">
    <source>
        <dbReference type="RuleBase" id="RU910714"/>
    </source>
</evidence>
<dbReference type="EMBL" id="OU895877">
    <property type="protein sequence ID" value="CAG9799361.1"/>
    <property type="molecule type" value="Genomic_DNA"/>
</dbReference>
<protein>
    <recommendedName>
        <fullName evidence="3 9">3-hydroxyisobutyrate dehydrogenase</fullName>
        <shortName evidence="9">HIBADH</shortName>
        <ecNumber evidence="3 9">1.1.1.31</ecNumber>
    </recommendedName>
</protein>
<reference evidence="12" key="1">
    <citation type="submission" date="2022-01" db="EMBL/GenBank/DDBJ databases">
        <authorList>
            <person name="King R."/>
        </authorList>
    </citation>
    <scope>NUCLEOTIDE SEQUENCE</scope>
</reference>
<keyword evidence="6 9" id="KW-0520">NAD</keyword>
<name>A0A9N9RMR1_9DIPT</name>
<evidence type="ECO:0000256" key="6">
    <source>
        <dbReference type="ARBA" id="ARBA00023027"/>
    </source>
</evidence>
<feature type="active site" evidence="8">
    <location>
        <position position="188"/>
    </location>
</feature>
<dbReference type="InterPro" id="IPR013328">
    <property type="entry name" value="6PGD_dom2"/>
</dbReference>
<evidence type="ECO:0000313" key="13">
    <source>
        <dbReference type="Proteomes" id="UP001153620"/>
    </source>
</evidence>
<comment type="pathway">
    <text evidence="1 9">Amino-acid degradation; L-valine degradation.</text>
</comment>
<feature type="domain" description="6-phosphogluconate dehydrogenase NADP-binding" evidence="10">
    <location>
        <begin position="22"/>
        <end position="179"/>
    </location>
</feature>
<dbReference type="PIRSF" id="PIRSF000103">
    <property type="entry name" value="HIBADH"/>
    <property type="match status" value="1"/>
</dbReference>
<dbReference type="InterPro" id="IPR008927">
    <property type="entry name" value="6-PGluconate_DH-like_C_sf"/>
</dbReference>
<keyword evidence="13" id="KW-1185">Reference proteome</keyword>
<dbReference type="PANTHER" id="PTHR22981">
    <property type="entry name" value="3-HYDROXYISOBUTYRATE DEHYDROGENASE-RELATED"/>
    <property type="match status" value="1"/>
</dbReference>
<evidence type="ECO:0000256" key="2">
    <source>
        <dbReference type="ARBA" id="ARBA00006013"/>
    </source>
</evidence>
<dbReference type="SUPFAM" id="SSF48179">
    <property type="entry name" value="6-phosphogluconate dehydrogenase C-terminal domain-like"/>
    <property type="match status" value="1"/>
</dbReference>
<dbReference type="PANTHER" id="PTHR22981:SF7">
    <property type="entry name" value="3-HYDROXYISOBUTYRATE DEHYDROGENASE, MITOCHONDRIAL"/>
    <property type="match status" value="1"/>
</dbReference>
<evidence type="ECO:0000259" key="10">
    <source>
        <dbReference type="Pfam" id="PF03446"/>
    </source>
</evidence>
<dbReference type="InterPro" id="IPR002204">
    <property type="entry name" value="3-OH-isobutyrate_DH-rel_CS"/>
</dbReference>
<keyword evidence="5 9" id="KW-0560">Oxidoreductase</keyword>
<evidence type="ECO:0000256" key="8">
    <source>
        <dbReference type="PIRSR" id="PIRSR000103-1"/>
    </source>
</evidence>
<dbReference type="FunFam" id="1.10.1040.10:FF:000006">
    <property type="entry name" value="3-hydroxyisobutyrate dehydrogenase"/>
    <property type="match status" value="1"/>
</dbReference>
<dbReference type="GO" id="GO:0005739">
    <property type="term" value="C:mitochondrion"/>
    <property type="evidence" value="ECO:0007669"/>
    <property type="project" value="TreeGrafter"/>
</dbReference>
<sequence>MAFRIVKLSPIMARMMSTNATKVGFIGLGQMGNRMATNLMNKGYKLNVYDISAEACDAMKAKGAEVYKTTQELAKNSEFVVTMLPNNDIVKNTYEDMIKDGVNKNTMFVDSSTVDPTVSQYVQKIVKSAGASFVDAPVSGGVMGAQNATLTFMVGSTPEEFEKVKDFLGGMGKKITHCGTYGMGEAAKICNNMMLAISMIGTAETMNLAIRLGLDPKVFNEIINVSTGRTWASEVNNPVPGLSPGTPPSNDYKGGFSTALITKDLGLAASVATGSNSPILLGGLAHSVYRLLCTHDLGNKDFSVVYDFIKNKTEKK</sequence>
<dbReference type="InterPro" id="IPR006115">
    <property type="entry name" value="6PGDH_NADP-bd"/>
</dbReference>
<evidence type="ECO:0000256" key="5">
    <source>
        <dbReference type="ARBA" id="ARBA00023002"/>
    </source>
</evidence>
<comment type="catalytic activity">
    <reaction evidence="7 9">
        <text>3-hydroxy-2-methylpropanoate + NAD(+) = 2-methyl-3-oxopropanoate + NADH + H(+)</text>
        <dbReference type="Rhea" id="RHEA:17681"/>
        <dbReference type="ChEBI" id="CHEBI:11805"/>
        <dbReference type="ChEBI" id="CHEBI:15378"/>
        <dbReference type="ChEBI" id="CHEBI:57540"/>
        <dbReference type="ChEBI" id="CHEBI:57700"/>
        <dbReference type="ChEBI" id="CHEBI:57945"/>
        <dbReference type="EC" id="1.1.1.31"/>
    </reaction>
</comment>
<dbReference type="SUPFAM" id="SSF51735">
    <property type="entry name" value="NAD(P)-binding Rossmann-fold domains"/>
    <property type="match status" value="1"/>
</dbReference>
<keyword evidence="4 9" id="KW-0101">Branched-chain amino acid catabolism</keyword>
<dbReference type="Proteomes" id="UP001153620">
    <property type="component" value="Chromosome 1"/>
</dbReference>
<dbReference type="InterPro" id="IPR015815">
    <property type="entry name" value="HIBADH-related"/>
</dbReference>
<dbReference type="AlphaFoldDB" id="A0A9N9RMR1"/>
<evidence type="ECO:0000313" key="12">
    <source>
        <dbReference type="EMBL" id="CAG9799361.1"/>
    </source>
</evidence>
<evidence type="ECO:0000256" key="4">
    <source>
        <dbReference type="ARBA" id="ARBA00022456"/>
    </source>
</evidence>
<dbReference type="PROSITE" id="PS00895">
    <property type="entry name" value="3_HYDROXYISOBUT_DH"/>
    <property type="match status" value="1"/>
</dbReference>
<dbReference type="GO" id="GO:0050661">
    <property type="term" value="F:NADP binding"/>
    <property type="evidence" value="ECO:0007669"/>
    <property type="project" value="InterPro"/>
</dbReference>
<gene>
    <name evidence="12" type="ORF">CHIRRI_LOCUS2328</name>
</gene>
<evidence type="ECO:0000259" key="11">
    <source>
        <dbReference type="Pfam" id="PF14833"/>
    </source>
</evidence>
<reference evidence="12" key="2">
    <citation type="submission" date="2022-10" db="EMBL/GenBank/DDBJ databases">
        <authorList>
            <consortium name="ENA_rothamsted_submissions"/>
            <consortium name="culmorum"/>
            <person name="King R."/>
        </authorList>
    </citation>
    <scope>NUCLEOTIDE SEQUENCE</scope>
</reference>
<evidence type="ECO:0000256" key="3">
    <source>
        <dbReference type="ARBA" id="ARBA00012991"/>
    </source>
</evidence>
<dbReference type="InterPro" id="IPR011548">
    <property type="entry name" value="HIBADH"/>
</dbReference>
<feature type="domain" description="3-hydroxyisobutyrate dehydrogenase-like NAD-binding" evidence="11">
    <location>
        <begin position="182"/>
        <end position="307"/>
    </location>
</feature>
<dbReference type="GO" id="GO:0051287">
    <property type="term" value="F:NAD binding"/>
    <property type="evidence" value="ECO:0007669"/>
    <property type="project" value="InterPro"/>
</dbReference>
<dbReference type="InterPro" id="IPR036291">
    <property type="entry name" value="NAD(P)-bd_dom_sf"/>
</dbReference>
<dbReference type="Pfam" id="PF03446">
    <property type="entry name" value="NAD_binding_2"/>
    <property type="match status" value="1"/>
</dbReference>
<evidence type="ECO:0000256" key="1">
    <source>
        <dbReference type="ARBA" id="ARBA00005109"/>
    </source>
</evidence>
<comment type="similarity">
    <text evidence="2">Belongs to the HIBADH-related family. 3-hydroxyisobutyrate dehydrogenase subfamily.</text>
</comment>
<dbReference type="Gene3D" id="1.10.1040.10">
    <property type="entry name" value="N-(1-d-carboxylethyl)-l-norvaline Dehydrogenase, domain 2"/>
    <property type="match status" value="1"/>
</dbReference>
<dbReference type="NCBIfam" id="TIGR01692">
    <property type="entry name" value="HIBADH"/>
    <property type="match status" value="1"/>
</dbReference>